<accession>A0ABR8QVV3</accession>
<dbReference type="EMBL" id="JACSQT010000022">
    <property type="protein sequence ID" value="MBD7939639.1"/>
    <property type="molecule type" value="Genomic_DNA"/>
</dbReference>
<name>A0ABR8QVV3_9BACI</name>
<protein>
    <submittedName>
        <fullName evidence="1">Uncharacterized protein</fullName>
    </submittedName>
</protein>
<proteinExistence type="predicted"/>
<comment type="caution">
    <text evidence="1">The sequence shown here is derived from an EMBL/GenBank/DDBJ whole genome shotgun (WGS) entry which is preliminary data.</text>
</comment>
<dbReference type="RefSeq" id="WP_191817293.1">
    <property type="nucleotide sequence ID" value="NZ_JACSQT010000022.1"/>
</dbReference>
<reference evidence="1 2" key="1">
    <citation type="submission" date="2020-08" db="EMBL/GenBank/DDBJ databases">
        <title>A Genomic Blueprint of the Chicken Gut Microbiome.</title>
        <authorList>
            <person name="Gilroy R."/>
            <person name="Ravi A."/>
            <person name="Getino M."/>
            <person name="Pursley I."/>
            <person name="Horton D.L."/>
            <person name="Alikhan N.-F."/>
            <person name="Baker D."/>
            <person name="Gharbi K."/>
            <person name="Hall N."/>
            <person name="Watson M."/>
            <person name="Adriaenssens E.M."/>
            <person name="Foster-Nyarko E."/>
            <person name="Jarju S."/>
            <person name="Secka A."/>
            <person name="Antonio M."/>
            <person name="Oren A."/>
            <person name="Chaudhuri R."/>
            <person name="La Ragione R.M."/>
            <person name="Hildebrand F."/>
            <person name="Pallen M.J."/>
        </authorList>
    </citation>
    <scope>NUCLEOTIDE SEQUENCE [LARGE SCALE GENOMIC DNA]</scope>
    <source>
        <strain evidence="1 2">Sa5YUA1</strain>
    </source>
</reference>
<evidence type="ECO:0000313" key="1">
    <source>
        <dbReference type="EMBL" id="MBD7939639.1"/>
    </source>
</evidence>
<evidence type="ECO:0000313" key="2">
    <source>
        <dbReference type="Proteomes" id="UP000657931"/>
    </source>
</evidence>
<gene>
    <name evidence="1" type="ORF">H9655_21585</name>
</gene>
<organism evidence="1 2">
    <name type="scientific">Cytobacillus stercorigallinarum</name>
    <dbReference type="NCBI Taxonomy" id="2762240"/>
    <lineage>
        <taxon>Bacteria</taxon>
        <taxon>Bacillati</taxon>
        <taxon>Bacillota</taxon>
        <taxon>Bacilli</taxon>
        <taxon>Bacillales</taxon>
        <taxon>Bacillaceae</taxon>
        <taxon>Cytobacillus</taxon>
    </lineage>
</organism>
<keyword evidence="2" id="KW-1185">Reference proteome</keyword>
<sequence>MTKRKPVFNCRTSQMSDEMYEHVEKRIKKTPDKSFRAYAFELIERDMNEKNEKKEMQNLYNLLQEMQNQMKEEFSYLHKKIDQKSFSPDNQDIHFQEKTDLKEGDLITDEVTGSIDEEYDMDF</sequence>
<dbReference type="Proteomes" id="UP000657931">
    <property type="component" value="Unassembled WGS sequence"/>
</dbReference>